<gene>
    <name evidence="1" type="ORF">F383_30276</name>
</gene>
<sequence>MLKLICLFVYDLLSFRKLTLCVFSLFYRYRSYRQLGDHRGLSPHYQSLLWYLLKVYILKHGMYRLEVIRLCFVICIDLVM</sequence>
<accession>A0A0B0MPL1</accession>
<proteinExistence type="predicted"/>
<name>A0A0B0MPL1_GOSAR</name>
<dbReference type="AlphaFoldDB" id="A0A0B0MPL1"/>
<dbReference type="Proteomes" id="UP000032142">
    <property type="component" value="Unassembled WGS sequence"/>
</dbReference>
<organism evidence="1 2">
    <name type="scientific">Gossypium arboreum</name>
    <name type="common">Tree cotton</name>
    <name type="synonym">Gossypium nanking</name>
    <dbReference type="NCBI Taxonomy" id="29729"/>
    <lineage>
        <taxon>Eukaryota</taxon>
        <taxon>Viridiplantae</taxon>
        <taxon>Streptophyta</taxon>
        <taxon>Embryophyta</taxon>
        <taxon>Tracheophyta</taxon>
        <taxon>Spermatophyta</taxon>
        <taxon>Magnoliopsida</taxon>
        <taxon>eudicotyledons</taxon>
        <taxon>Gunneridae</taxon>
        <taxon>Pentapetalae</taxon>
        <taxon>rosids</taxon>
        <taxon>malvids</taxon>
        <taxon>Malvales</taxon>
        <taxon>Malvaceae</taxon>
        <taxon>Malvoideae</taxon>
        <taxon>Gossypium</taxon>
    </lineage>
</organism>
<keyword evidence="2" id="KW-1185">Reference proteome</keyword>
<dbReference type="EMBL" id="JRRC01404742">
    <property type="protein sequence ID" value="KHG04068.1"/>
    <property type="molecule type" value="Genomic_DNA"/>
</dbReference>
<protein>
    <submittedName>
        <fullName evidence="1">Uncharacterized protein</fullName>
    </submittedName>
</protein>
<comment type="caution">
    <text evidence="1">The sequence shown here is derived from an EMBL/GenBank/DDBJ whole genome shotgun (WGS) entry which is preliminary data.</text>
</comment>
<evidence type="ECO:0000313" key="1">
    <source>
        <dbReference type="EMBL" id="KHG04068.1"/>
    </source>
</evidence>
<evidence type="ECO:0000313" key="2">
    <source>
        <dbReference type="Proteomes" id="UP000032142"/>
    </source>
</evidence>
<reference evidence="2" key="1">
    <citation type="submission" date="2014-09" db="EMBL/GenBank/DDBJ databases">
        <authorList>
            <person name="Mudge J."/>
            <person name="Ramaraj T."/>
            <person name="Lindquist I.E."/>
            <person name="Bharti A.K."/>
            <person name="Sundararajan A."/>
            <person name="Cameron C.T."/>
            <person name="Woodward J.E."/>
            <person name="May G.D."/>
            <person name="Brubaker C."/>
            <person name="Broadhvest J."/>
            <person name="Wilkins T.A."/>
        </authorList>
    </citation>
    <scope>NUCLEOTIDE SEQUENCE</scope>
    <source>
        <strain evidence="2">cv. AKA8401</strain>
    </source>
</reference>